<reference evidence="1" key="1">
    <citation type="submission" date="2014-11" db="EMBL/GenBank/DDBJ databases">
        <authorList>
            <person name="Amaro Gonzalez C."/>
        </authorList>
    </citation>
    <scope>NUCLEOTIDE SEQUENCE</scope>
</reference>
<dbReference type="EMBL" id="GBXM01017526">
    <property type="protein sequence ID" value="JAH91051.1"/>
    <property type="molecule type" value="Transcribed_RNA"/>
</dbReference>
<accession>A0A0E9WL77</accession>
<evidence type="ECO:0000313" key="1">
    <source>
        <dbReference type="EMBL" id="JAH91051.1"/>
    </source>
</evidence>
<organism evidence="1">
    <name type="scientific">Anguilla anguilla</name>
    <name type="common">European freshwater eel</name>
    <name type="synonym">Muraena anguilla</name>
    <dbReference type="NCBI Taxonomy" id="7936"/>
    <lineage>
        <taxon>Eukaryota</taxon>
        <taxon>Metazoa</taxon>
        <taxon>Chordata</taxon>
        <taxon>Craniata</taxon>
        <taxon>Vertebrata</taxon>
        <taxon>Euteleostomi</taxon>
        <taxon>Actinopterygii</taxon>
        <taxon>Neopterygii</taxon>
        <taxon>Teleostei</taxon>
        <taxon>Anguilliformes</taxon>
        <taxon>Anguillidae</taxon>
        <taxon>Anguilla</taxon>
    </lineage>
</organism>
<proteinExistence type="predicted"/>
<dbReference type="AlphaFoldDB" id="A0A0E9WL77"/>
<protein>
    <submittedName>
        <fullName evidence="1">Uncharacterized protein</fullName>
    </submittedName>
</protein>
<reference evidence="1" key="2">
    <citation type="journal article" date="2015" name="Fish Shellfish Immunol.">
        <title>Early steps in the European eel (Anguilla anguilla)-Vibrio vulnificus interaction in the gills: Role of the RtxA13 toxin.</title>
        <authorList>
            <person name="Callol A."/>
            <person name="Pajuelo D."/>
            <person name="Ebbesson L."/>
            <person name="Teles M."/>
            <person name="MacKenzie S."/>
            <person name="Amaro C."/>
        </authorList>
    </citation>
    <scope>NUCLEOTIDE SEQUENCE</scope>
</reference>
<sequence length="36" mass="4084">MTVRSLTYEKLTVIVHYCPKNPFVMANPLCFAVAII</sequence>
<name>A0A0E9WL77_ANGAN</name>